<evidence type="ECO:0000259" key="8">
    <source>
        <dbReference type="PROSITE" id="PS50928"/>
    </source>
</evidence>
<dbReference type="InterPro" id="IPR035906">
    <property type="entry name" value="MetI-like_sf"/>
</dbReference>
<dbReference type="PROSITE" id="PS50928">
    <property type="entry name" value="ABC_TM1"/>
    <property type="match status" value="1"/>
</dbReference>
<evidence type="ECO:0000256" key="4">
    <source>
        <dbReference type="ARBA" id="ARBA00022692"/>
    </source>
</evidence>
<dbReference type="PANTHER" id="PTHR30151:SF41">
    <property type="entry name" value="ABC TRANSPORTER PERMEASE PROTEIN"/>
    <property type="match status" value="1"/>
</dbReference>
<feature type="transmembrane region" description="Helical" evidence="7">
    <location>
        <begin position="77"/>
        <end position="99"/>
    </location>
</feature>
<feature type="transmembrane region" description="Helical" evidence="7">
    <location>
        <begin position="135"/>
        <end position="156"/>
    </location>
</feature>
<comment type="subcellular location">
    <subcellularLocation>
        <location evidence="1">Cell membrane</location>
        <topology evidence="1">Multi-pass membrane protein</topology>
    </subcellularLocation>
</comment>
<evidence type="ECO:0000313" key="10">
    <source>
        <dbReference type="EMBL" id="CAB4976101.1"/>
    </source>
</evidence>
<dbReference type="GO" id="GO:0055085">
    <property type="term" value="P:transmembrane transport"/>
    <property type="evidence" value="ECO:0007669"/>
    <property type="project" value="InterPro"/>
</dbReference>
<evidence type="ECO:0000256" key="3">
    <source>
        <dbReference type="ARBA" id="ARBA00022475"/>
    </source>
</evidence>
<feature type="transmembrane region" description="Helical" evidence="7">
    <location>
        <begin position="12"/>
        <end position="32"/>
    </location>
</feature>
<dbReference type="GO" id="GO:0005886">
    <property type="term" value="C:plasma membrane"/>
    <property type="evidence" value="ECO:0007669"/>
    <property type="project" value="UniProtKB-SubCell"/>
</dbReference>
<feature type="domain" description="ABC transmembrane type-1" evidence="8">
    <location>
        <begin position="71"/>
        <end position="257"/>
    </location>
</feature>
<proteinExistence type="predicted"/>
<evidence type="ECO:0000256" key="7">
    <source>
        <dbReference type="SAM" id="Phobius"/>
    </source>
</evidence>
<keyword evidence="3" id="KW-1003">Cell membrane</keyword>
<dbReference type="PANTHER" id="PTHR30151">
    <property type="entry name" value="ALKANE SULFONATE ABC TRANSPORTER-RELATED, MEMBRANE SUBUNIT"/>
    <property type="match status" value="1"/>
</dbReference>
<dbReference type="Gene3D" id="1.10.3720.10">
    <property type="entry name" value="MetI-like"/>
    <property type="match status" value="1"/>
</dbReference>
<dbReference type="InterPro" id="IPR000515">
    <property type="entry name" value="MetI-like"/>
</dbReference>
<evidence type="ECO:0000256" key="1">
    <source>
        <dbReference type="ARBA" id="ARBA00004651"/>
    </source>
</evidence>
<evidence type="ECO:0000313" key="9">
    <source>
        <dbReference type="EMBL" id="CAB4807948.1"/>
    </source>
</evidence>
<reference evidence="10" key="1">
    <citation type="submission" date="2020-05" db="EMBL/GenBank/DDBJ databases">
        <authorList>
            <person name="Chiriac C."/>
            <person name="Salcher M."/>
            <person name="Ghai R."/>
            <person name="Kavagutti S V."/>
        </authorList>
    </citation>
    <scope>NUCLEOTIDE SEQUENCE</scope>
</reference>
<dbReference type="Pfam" id="PF00528">
    <property type="entry name" value="BPD_transp_1"/>
    <property type="match status" value="1"/>
</dbReference>
<keyword evidence="5 7" id="KW-1133">Transmembrane helix</keyword>
<organism evidence="10">
    <name type="scientific">freshwater metagenome</name>
    <dbReference type="NCBI Taxonomy" id="449393"/>
    <lineage>
        <taxon>unclassified sequences</taxon>
        <taxon>metagenomes</taxon>
        <taxon>ecological metagenomes</taxon>
    </lineage>
</organism>
<protein>
    <submittedName>
        <fullName evidence="10">Unannotated protein</fullName>
    </submittedName>
</protein>
<dbReference type="EMBL" id="CAFAAJ010000082">
    <property type="protein sequence ID" value="CAB4807948.1"/>
    <property type="molecule type" value="Genomic_DNA"/>
</dbReference>
<evidence type="ECO:0000256" key="6">
    <source>
        <dbReference type="ARBA" id="ARBA00023136"/>
    </source>
</evidence>
<dbReference type="SUPFAM" id="SSF161098">
    <property type="entry name" value="MetI-like"/>
    <property type="match status" value="1"/>
</dbReference>
<keyword evidence="6 7" id="KW-0472">Membrane</keyword>
<evidence type="ECO:0000256" key="2">
    <source>
        <dbReference type="ARBA" id="ARBA00022448"/>
    </source>
</evidence>
<keyword evidence="4 7" id="KW-0812">Transmembrane</keyword>
<dbReference type="AlphaFoldDB" id="A0A6J7M5L3"/>
<feature type="transmembrane region" description="Helical" evidence="7">
    <location>
        <begin position="106"/>
        <end position="129"/>
    </location>
</feature>
<dbReference type="EMBL" id="CAFBON010000014">
    <property type="protein sequence ID" value="CAB4976101.1"/>
    <property type="molecule type" value="Genomic_DNA"/>
</dbReference>
<accession>A0A6J7M5L3</accession>
<gene>
    <name evidence="9" type="ORF">UFOPK3001_01357</name>
    <name evidence="10" type="ORF">UFOPK3954_00246</name>
</gene>
<sequence length="272" mass="29867">MHRSRPAWSGRASKTLPPVLILGLLIGVWYLTSKVQFDNQLSRNQFQPYPHDVVRKGFLISRNLTEMLRSLWQTAQVALIGLALAIAVGVFLALLMSLARPIERTLYPYAVVLQTLPIVAITPMMIIWFGSGQLSRVSVCVLIAIFPIITNSLFGLKAAERGQRDLFRLHGAGRAIRLVKLDLPGSLPAMFTGFRISSGLSVVGAIVGEFFFKSGAVGIGSRIQTYTVRSETAKLMAAISMTAVMGIVIFLFFGWLANRVTSSWRSDPVSGR</sequence>
<name>A0A6J7M5L3_9ZZZZ</name>
<dbReference type="CDD" id="cd06261">
    <property type="entry name" value="TM_PBP2"/>
    <property type="match status" value="1"/>
</dbReference>
<feature type="transmembrane region" description="Helical" evidence="7">
    <location>
        <begin position="235"/>
        <end position="257"/>
    </location>
</feature>
<evidence type="ECO:0000256" key="5">
    <source>
        <dbReference type="ARBA" id="ARBA00022989"/>
    </source>
</evidence>
<keyword evidence="2" id="KW-0813">Transport</keyword>